<dbReference type="AlphaFoldDB" id="A0AAD6AJS3"/>
<comment type="caution">
    <text evidence="1">The sequence shown here is derived from an EMBL/GenBank/DDBJ whole genome shotgun (WGS) entry which is preliminary data.</text>
</comment>
<keyword evidence="2" id="KW-1185">Reference proteome</keyword>
<name>A0AAD6AJS3_9TELE</name>
<reference evidence="1" key="1">
    <citation type="submission" date="2022-11" db="EMBL/GenBank/DDBJ databases">
        <title>Chromosome-level genome of Pogonophryne albipinna.</title>
        <authorList>
            <person name="Jo E."/>
        </authorList>
    </citation>
    <scope>NUCLEOTIDE SEQUENCE</scope>
    <source>
        <strain evidence="1">SGF0006</strain>
        <tissue evidence="1">Muscle</tissue>
    </source>
</reference>
<proteinExistence type="predicted"/>
<dbReference type="Proteomes" id="UP001219934">
    <property type="component" value="Unassembled WGS sequence"/>
</dbReference>
<protein>
    <submittedName>
        <fullName evidence="1">Uncharacterized protein</fullName>
    </submittedName>
</protein>
<dbReference type="EMBL" id="JAPTMU010000020">
    <property type="protein sequence ID" value="KAJ4925967.1"/>
    <property type="molecule type" value="Genomic_DNA"/>
</dbReference>
<gene>
    <name evidence="1" type="ORF">JOQ06_008152</name>
</gene>
<evidence type="ECO:0000313" key="2">
    <source>
        <dbReference type="Proteomes" id="UP001219934"/>
    </source>
</evidence>
<sequence>MSRGHSYEEQSVWNPKYCVVGDGQMLLLNEEEVIRSLFSQERRPASCKVHLLRRTISVPVETHFPEYHSQLSTESAVLFAKALWC</sequence>
<organism evidence="1 2">
    <name type="scientific">Pogonophryne albipinna</name>
    <dbReference type="NCBI Taxonomy" id="1090488"/>
    <lineage>
        <taxon>Eukaryota</taxon>
        <taxon>Metazoa</taxon>
        <taxon>Chordata</taxon>
        <taxon>Craniata</taxon>
        <taxon>Vertebrata</taxon>
        <taxon>Euteleostomi</taxon>
        <taxon>Actinopterygii</taxon>
        <taxon>Neopterygii</taxon>
        <taxon>Teleostei</taxon>
        <taxon>Neoteleostei</taxon>
        <taxon>Acanthomorphata</taxon>
        <taxon>Eupercaria</taxon>
        <taxon>Perciformes</taxon>
        <taxon>Notothenioidei</taxon>
        <taxon>Pogonophryne</taxon>
    </lineage>
</organism>
<evidence type="ECO:0000313" key="1">
    <source>
        <dbReference type="EMBL" id="KAJ4925967.1"/>
    </source>
</evidence>
<accession>A0AAD6AJS3</accession>